<dbReference type="Gene3D" id="3.40.190.10">
    <property type="entry name" value="Periplasmic binding protein-like II"/>
    <property type="match status" value="1"/>
</dbReference>
<keyword evidence="4" id="KW-1185">Reference proteome</keyword>
<dbReference type="InterPro" id="IPR042100">
    <property type="entry name" value="Bug_dom1"/>
</dbReference>
<keyword evidence="2" id="KW-0732">Signal</keyword>
<dbReference type="Pfam" id="PF03401">
    <property type="entry name" value="TctC"/>
    <property type="match status" value="1"/>
</dbReference>
<evidence type="ECO:0000313" key="4">
    <source>
        <dbReference type="Proteomes" id="UP000295066"/>
    </source>
</evidence>
<gene>
    <name evidence="3" type="ORF">C8D99_11249</name>
</gene>
<dbReference type="EMBL" id="SORI01000012">
    <property type="protein sequence ID" value="TDY59541.1"/>
    <property type="molecule type" value="Genomic_DNA"/>
</dbReference>
<sequence>MRKTRLAAFLVLAFFAALLSGTEAAFAAYPEKPIEWVIWASPGGGSDIFVRNMARLMEPYVSQPFVPVNKSGGGGAVGMAYTASKPADGHTILAVTTNFVLTPALGRSPKGPADFDMIARVAVETNVVAVSTDAPYKTWEEFVAYAKQKGGVSWGTFGVGTSDHVASAKLSKLSGIKSRFVPFEGGADSLASLMGGHIDVLTNNPSELTEQIAAGQVRLLGSFSAERWDAFPEVPTFKELGYDVVVPTWRGVVAPKGTPKEALDYLAAALEKVVAQEGFQKYLAENQLEAAYLNSTDFALFVAEQDLFYKRELKELGLIKEKK</sequence>
<dbReference type="Gene3D" id="3.40.190.150">
    <property type="entry name" value="Bordetella uptake gene, domain 1"/>
    <property type="match status" value="1"/>
</dbReference>
<dbReference type="AlphaFoldDB" id="A0A4V3HG20"/>
<accession>A0A4V3HG20</accession>
<proteinExistence type="inferred from homology"/>
<dbReference type="PANTHER" id="PTHR42928">
    <property type="entry name" value="TRICARBOXYLATE-BINDING PROTEIN"/>
    <property type="match status" value="1"/>
</dbReference>
<feature type="signal peptide" evidence="2">
    <location>
        <begin position="1"/>
        <end position="27"/>
    </location>
</feature>
<dbReference type="CDD" id="cd07012">
    <property type="entry name" value="PBP2_Bug_TTT"/>
    <property type="match status" value="1"/>
</dbReference>
<feature type="chain" id="PRO_5020440648" evidence="2">
    <location>
        <begin position="28"/>
        <end position="323"/>
    </location>
</feature>
<keyword evidence="3" id="KW-0675">Receptor</keyword>
<comment type="caution">
    <text evidence="3">The sequence shown here is derived from an EMBL/GenBank/DDBJ whole genome shotgun (WGS) entry which is preliminary data.</text>
</comment>
<dbReference type="SUPFAM" id="SSF53850">
    <property type="entry name" value="Periplasmic binding protein-like II"/>
    <property type="match status" value="1"/>
</dbReference>
<comment type="similarity">
    <text evidence="1">Belongs to the UPF0065 (bug) family.</text>
</comment>
<dbReference type="Proteomes" id="UP000295066">
    <property type="component" value="Unassembled WGS sequence"/>
</dbReference>
<dbReference type="InterPro" id="IPR005064">
    <property type="entry name" value="BUG"/>
</dbReference>
<dbReference type="RefSeq" id="WP_133957935.1">
    <property type="nucleotide sequence ID" value="NZ_SORI01000012.1"/>
</dbReference>
<dbReference type="PANTHER" id="PTHR42928:SF5">
    <property type="entry name" value="BLR1237 PROTEIN"/>
    <property type="match status" value="1"/>
</dbReference>
<dbReference type="PIRSF" id="PIRSF017082">
    <property type="entry name" value="YflP"/>
    <property type="match status" value="1"/>
</dbReference>
<evidence type="ECO:0000313" key="3">
    <source>
        <dbReference type="EMBL" id="TDY59541.1"/>
    </source>
</evidence>
<dbReference type="OrthoDB" id="8881899at2"/>
<protein>
    <submittedName>
        <fullName evidence="3">Tripartite-type tricarboxylate transporter receptor subunit TctC</fullName>
    </submittedName>
</protein>
<organism evidence="3 4">
    <name type="scientific">Aminivibrio pyruvatiphilus</name>
    <dbReference type="NCBI Taxonomy" id="1005740"/>
    <lineage>
        <taxon>Bacteria</taxon>
        <taxon>Thermotogati</taxon>
        <taxon>Synergistota</taxon>
        <taxon>Synergistia</taxon>
        <taxon>Synergistales</taxon>
        <taxon>Aminobacteriaceae</taxon>
        <taxon>Aminivibrio</taxon>
    </lineage>
</organism>
<reference evidence="3 4" key="1">
    <citation type="submission" date="2019-03" db="EMBL/GenBank/DDBJ databases">
        <title>Genomic Encyclopedia of Type Strains, Phase IV (KMG-IV): sequencing the most valuable type-strain genomes for metagenomic binning, comparative biology and taxonomic classification.</title>
        <authorList>
            <person name="Goeker M."/>
        </authorList>
    </citation>
    <scope>NUCLEOTIDE SEQUENCE [LARGE SCALE GENOMIC DNA]</scope>
    <source>
        <strain evidence="3 4">DSM 25964</strain>
    </source>
</reference>
<name>A0A4V3HG20_9BACT</name>
<evidence type="ECO:0000256" key="1">
    <source>
        <dbReference type="ARBA" id="ARBA00006987"/>
    </source>
</evidence>
<evidence type="ECO:0000256" key="2">
    <source>
        <dbReference type="SAM" id="SignalP"/>
    </source>
</evidence>